<proteinExistence type="predicted"/>
<dbReference type="AlphaFoldDB" id="A0ABD2ZQ36"/>
<sequence>MGRQNSDPAIVGSSIALLQERFKKLERIKEKREEERQLMFSDQPKRNIMPTNYSSYNNSFSDELLFLPSGPAAFDQDPLSLGLYLNSRHADYRALKIKTQSSFSFLWSADKRAVKTLQICDISDVDTSLHL</sequence>
<evidence type="ECO:0000313" key="2">
    <source>
        <dbReference type="Proteomes" id="UP001630127"/>
    </source>
</evidence>
<reference evidence="1 2" key="1">
    <citation type="submission" date="2024-11" db="EMBL/GenBank/DDBJ databases">
        <title>A near-complete genome assembly of Cinchona calisaya.</title>
        <authorList>
            <person name="Lian D.C."/>
            <person name="Zhao X.W."/>
            <person name="Wei L."/>
        </authorList>
    </citation>
    <scope>NUCLEOTIDE SEQUENCE [LARGE SCALE GENOMIC DNA]</scope>
    <source>
        <tissue evidence="1">Nenye</tissue>
    </source>
</reference>
<organism evidence="1 2">
    <name type="scientific">Cinchona calisaya</name>
    <dbReference type="NCBI Taxonomy" id="153742"/>
    <lineage>
        <taxon>Eukaryota</taxon>
        <taxon>Viridiplantae</taxon>
        <taxon>Streptophyta</taxon>
        <taxon>Embryophyta</taxon>
        <taxon>Tracheophyta</taxon>
        <taxon>Spermatophyta</taxon>
        <taxon>Magnoliopsida</taxon>
        <taxon>eudicotyledons</taxon>
        <taxon>Gunneridae</taxon>
        <taxon>Pentapetalae</taxon>
        <taxon>asterids</taxon>
        <taxon>lamiids</taxon>
        <taxon>Gentianales</taxon>
        <taxon>Rubiaceae</taxon>
        <taxon>Cinchonoideae</taxon>
        <taxon>Cinchoneae</taxon>
        <taxon>Cinchona</taxon>
    </lineage>
</organism>
<gene>
    <name evidence="1" type="ORF">ACH5RR_018439</name>
</gene>
<protein>
    <submittedName>
        <fullName evidence="1">Uncharacterized protein</fullName>
    </submittedName>
</protein>
<dbReference type="PANTHER" id="PTHR34570">
    <property type="entry name" value="OS03G0593100 PROTEIN"/>
    <property type="match status" value="1"/>
</dbReference>
<accession>A0ABD2ZQ36</accession>
<dbReference type="PANTHER" id="PTHR34570:SF20">
    <property type="entry name" value="MYB-CC TYPE TRANSCRIPTION FACTOR LHEQLE-CONTAINING DOMAIN-CONTAINING PROTEIN"/>
    <property type="match status" value="1"/>
</dbReference>
<comment type="caution">
    <text evidence="1">The sequence shown here is derived from an EMBL/GenBank/DDBJ whole genome shotgun (WGS) entry which is preliminary data.</text>
</comment>
<dbReference type="Proteomes" id="UP001630127">
    <property type="component" value="Unassembled WGS sequence"/>
</dbReference>
<keyword evidence="2" id="KW-1185">Reference proteome</keyword>
<evidence type="ECO:0000313" key="1">
    <source>
        <dbReference type="EMBL" id="KAL3520290.1"/>
    </source>
</evidence>
<name>A0ABD2ZQ36_9GENT</name>
<dbReference type="EMBL" id="JBJUIK010000008">
    <property type="protein sequence ID" value="KAL3520290.1"/>
    <property type="molecule type" value="Genomic_DNA"/>
</dbReference>